<feature type="region of interest" description="Disordered" evidence="1">
    <location>
        <begin position="55"/>
        <end position="78"/>
    </location>
</feature>
<protein>
    <submittedName>
        <fullName evidence="2">Uncharacterized protein</fullName>
    </submittedName>
</protein>
<proteinExistence type="predicted"/>
<reference evidence="2 3" key="1">
    <citation type="submission" date="2017-05" db="EMBL/GenBank/DDBJ databases">
        <title>The complete genome sequence of Deinococcus ficus isolated from the rhizosphere of the Ficus religiosa L. in Taiwan.</title>
        <authorList>
            <person name="Wu K.-M."/>
            <person name="Liao T.-L."/>
            <person name="Liu Y.-M."/>
            <person name="Young C.-C."/>
            <person name="Tsai S.-F."/>
        </authorList>
    </citation>
    <scope>NUCLEOTIDE SEQUENCE [LARGE SCALE GENOMIC DNA]</scope>
    <source>
        <strain evidence="2 3">CC-FR2-10</strain>
    </source>
</reference>
<dbReference type="KEGG" id="dfc:DFI_12695"/>
<sequence length="142" mass="14794">MAGGRAEAGGGRLGGAGRQGLGAVGELPGDAFESGLGGVEGLGALPFVADGADAAQAHHLEAEDQQAQNDDSRERQDQSVAIWIFPHENSVGDFCKKCHTITGVLGTFSHLLWTAPSPRSHRDLRLACQTAPFFSWSGRLGA</sequence>
<keyword evidence="3" id="KW-1185">Reference proteome</keyword>
<organism evidence="2 3">
    <name type="scientific">Deinococcus ficus</name>
    <dbReference type="NCBI Taxonomy" id="317577"/>
    <lineage>
        <taxon>Bacteria</taxon>
        <taxon>Thermotogati</taxon>
        <taxon>Deinococcota</taxon>
        <taxon>Deinococci</taxon>
        <taxon>Deinococcales</taxon>
        <taxon>Deinococcaceae</taxon>
        <taxon>Deinococcus</taxon>
    </lineage>
</organism>
<evidence type="ECO:0000256" key="1">
    <source>
        <dbReference type="SAM" id="MobiDB-lite"/>
    </source>
</evidence>
<gene>
    <name evidence="2" type="ORF">DFI_12695</name>
</gene>
<evidence type="ECO:0000313" key="3">
    <source>
        <dbReference type="Proteomes" id="UP000259030"/>
    </source>
</evidence>
<feature type="region of interest" description="Disordered" evidence="1">
    <location>
        <begin position="1"/>
        <end position="20"/>
    </location>
</feature>
<dbReference type="AlphaFoldDB" id="A0A221SYL1"/>
<dbReference type="EMBL" id="CP021081">
    <property type="protein sequence ID" value="ASN81733.1"/>
    <property type="molecule type" value="Genomic_DNA"/>
</dbReference>
<dbReference type="Proteomes" id="UP000259030">
    <property type="component" value="Chromosome"/>
</dbReference>
<evidence type="ECO:0000313" key="2">
    <source>
        <dbReference type="EMBL" id="ASN81733.1"/>
    </source>
</evidence>
<accession>A0A221SYL1</accession>
<name>A0A221SYL1_9DEIO</name>